<keyword evidence="2" id="KW-0812">Transmembrane</keyword>
<feature type="region of interest" description="Disordered" evidence="1">
    <location>
        <begin position="248"/>
        <end position="294"/>
    </location>
</feature>
<feature type="transmembrane region" description="Helical" evidence="2">
    <location>
        <begin position="44"/>
        <end position="63"/>
    </location>
</feature>
<evidence type="ECO:0000313" key="4">
    <source>
        <dbReference type="Proteomes" id="UP001212996"/>
    </source>
</evidence>
<sequence length="294" mass="33205">MKISHVTTGELSPSEYPMNAGNTFINRMKQDIGRITAHYRQWPVWMMCVSVGALFSTSVFAAATPNWNPSWAIKALGKPVINGKDNNGKPIRYPEVGTSTLLNVFPIVKNHNFPKPIGKEMMLKDGMFWVRAQYRIFKVPHVVTGKYTCKMVAKRKDRSPGEATVTLYTDAIVVNPDIYWFKGDKNVMESNVNDLTYTVNCLGTGFSWERKPEEKFELESKWENGVPSIEMQDTCNWIHNVAFWTPPDNNPNNRFKDPAIQKPTSTGSANLAKPDPCDNPDNLSGVRKADSRNK</sequence>
<dbReference type="RefSeq" id="WP_271866046.1">
    <property type="nucleotide sequence ID" value="NZ_JAQMFO010000007.1"/>
</dbReference>
<reference evidence="3" key="1">
    <citation type="submission" date="2023-01" db="EMBL/GenBank/DDBJ databases">
        <title>Genome sequencing of Photorhabdus bodei 09-20.</title>
        <authorList>
            <person name="Kalindamar S."/>
            <person name="Kumru S."/>
        </authorList>
    </citation>
    <scope>NUCLEOTIDE SEQUENCE</scope>
    <source>
        <strain evidence="3">09-20</strain>
    </source>
</reference>
<proteinExistence type="predicted"/>
<dbReference type="EMBL" id="JAQMFO010000007">
    <property type="protein sequence ID" value="MDB6371772.1"/>
    <property type="molecule type" value="Genomic_DNA"/>
</dbReference>
<gene>
    <name evidence="3" type="ORF">PH362_07345</name>
</gene>
<protein>
    <submittedName>
        <fullName evidence="3">Uncharacterized protein</fullName>
    </submittedName>
</protein>
<accession>A0AAW6BJK4</accession>
<evidence type="ECO:0000256" key="1">
    <source>
        <dbReference type="SAM" id="MobiDB-lite"/>
    </source>
</evidence>
<keyword evidence="2" id="KW-0472">Membrane</keyword>
<name>A0AAW6BJK4_9GAMM</name>
<dbReference type="AlphaFoldDB" id="A0AAW6BJK4"/>
<dbReference type="Proteomes" id="UP001212996">
    <property type="component" value="Unassembled WGS sequence"/>
</dbReference>
<evidence type="ECO:0000256" key="2">
    <source>
        <dbReference type="SAM" id="Phobius"/>
    </source>
</evidence>
<keyword evidence="2" id="KW-1133">Transmembrane helix</keyword>
<evidence type="ECO:0000313" key="3">
    <source>
        <dbReference type="EMBL" id="MDB6371772.1"/>
    </source>
</evidence>
<comment type="caution">
    <text evidence="3">The sequence shown here is derived from an EMBL/GenBank/DDBJ whole genome shotgun (WGS) entry which is preliminary data.</text>
</comment>
<organism evidence="3 4">
    <name type="scientific">Photorhabdus bodei</name>
    <dbReference type="NCBI Taxonomy" id="2029681"/>
    <lineage>
        <taxon>Bacteria</taxon>
        <taxon>Pseudomonadati</taxon>
        <taxon>Pseudomonadota</taxon>
        <taxon>Gammaproteobacteria</taxon>
        <taxon>Enterobacterales</taxon>
        <taxon>Morganellaceae</taxon>
        <taxon>Photorhabdus</taxon>
    </lineage>
</organism>